<dbReference type="Proteomes" id="UP000778970">
    <property type="component" value="Unassembled WGS sequence"/>
</dbReference>
<feature type="transmembrane region" description="Helical" evidence="3">
    <location>
        <begin position="38"/>
        <end position="59"/>
    </location>
</feature>
<dbReference type="AlphaFoldDB" id="A0A934UZG6"/>
<keyword evidence="3" id="KW-1133">Transmembrane helix</keyword>
<feature type="domain" description="Bacterial sugar transferase" evidence="4">
    <location>
        <begin position="33"/>
        <end position="219"/>
    </location>
</feature>
<evidence type="ECO:0000256" key="2">
    <source>
        <dbReference type="ARBA" id="ARBA00023169"/>
    </source>
</evidence>
<evidence type="ECO:0000256" key="1">
    <source>
        <dbReference type="ARBA" id="ARBA00006464"/>
    </source>
</evidence>
<reference evidence="5" key="2">
    <citation type="journal article" date="2020" name="Microorganisms">
        <title>Osmotic Adaptation and Compatible Solute Biosynthesis of Phototrophic Bacteria as Revealed from Genome Analyses.</title>
        <authorList>
            <person name="Imhoff J.F."/>
            <person name="Rahn T."/>
            <person name="Kunzel S."/>
            <person name="Keller A."/>
            <person name="Neulinger S.C."/>
        </authorList>
    </citation>
    <scope>NUCLEOTIDE SEQUENCE</scope>
    <source>
        <strain evidence="5">DSM 9154</strain>
    </source>
</reference>
<dbReference type="GO" id="GO:0000271">
    <property type="term" value="P:polysaccharide biosynthetic process"/>
    <property type="evidence" value="ECO:0007669"/>
    <property type="project" value="UniProtKB-KW"/>
</dbReference>
<evidence type="ECO:0000313" key="6">
    <source>
        <dbReference type="Proteomes" id="UP000778970"/>
    </source>
</evidence>
<reference evidence="5" key="1">
    <citation type="submission" date="2017-08" db="EMBL/GenBank/DDBJ databases">
        <authorList>
            <person name="Imhoff J.F."/>
            <person name="Rahn T."/>
            <person name="Kuenzel S."/>
            <person name="Neulinger S.C."/>
        </authorList>
    </citation>
    <scope>NUCLEOTIDE SEQUENCE</scope>
    <source>
        <strain evidence="5">DSM 9154</strain>
    </source>
</reference>
<evidence type="ECO:0000259" key="4">
    <source>
        <dbReference type="Pfam" id="PF02397"/>
    </source>
</evidence>
<gene>
    <name evidence="5" type="ORF">CKO21_03925</name>
</gene>
<evidence type="ECO:0000313" key="5">
    <source>
        <dbReference type="EMBL" id="MBK1696389.1"/>
    </source>
</evidence>
<evidence type="ECO:0000256" key="3">
    <source>
        <dbReference type="SAM" id="Phobius"/>
    </source>
</evidence>
<keyword evidence="6" id="KW-1185">Reference proteome</keyword>
<dbReference type="Pfam" id="PF02397">
    <property type="entry name" value="Bac_transf"/>
    <property type="match status" value="1"/>
</dbReference>
<dbReference type="EMBL" id="NRRE01000015">
    <property type="protein sequence ID" value="MBK1696389.1"/>
    <property type="molecule type" value="Genomic_DNA"/>
</dbReference>
<accession>A0A934UZG6</accession>
<protein>
    <recommendedName>
        <fullName evidence="4">Bacterial sugar transferase domain-containing protein</fullName>
    </recommendedName>
</protein>
<sequence>MRKPVAESGWPCVGCAEHGLEAENPAHFDDRVKRVTDLLLASTLLIVALPVLLLAGLAIRLETPGPALFIQTRVGMHGRRFRVLKLRTLYRHGRGRSARGGQVRPGDPRVTRVGRVLRRTCLDELPQLVNVLRGEMSLVGPRPHALGHDLHFARLVPGYADRRRVRPGLTGWAQVNGCCGAVEEVAQLYRRTRHDLRYVASRSLALDLAILARTAGVVVRCGPVSPRRD</sequence>
<dbReference type="PANTHER" id="PTHR30576:SF0">
    <property type="entry name" value="UNDECAPRENYL-PHOSPHATE N-ACETYLGALACTOSAMINYL 1-PHOSPHATE TRANSFERASE-RELATED"/>
    <property type="match status" value="1"/>
</dbReference>
<comment type="similarity">
    <text evidence="1">Belongs to the bacterial sugar transferase family.</text>
</comment>
<dbReference type="PANTHER" id="PTHR30576">
    <property type="entry name" value="COLANIC BIOSYNTHESIS UDP-GLUCOSE LIPID CARRIER TRANSFERASE"/>
    <property type="match status" value="1"/>
</dbReference>
<dbReference type="InterPro" id="IPR003362">
    <property type="entry name" value="Bact_transf"/>
</dbReference>
<keyword evidence="2" id="KW-0270">Exopolysaccharide synthesis</keyword>
<comment type="caution">
    <text evidence="5">The sequence shown here is derived from an EMBL/GenBank/DDBJ whole genome shotgun (WGS) entry which is preliminary data.</text>
</comment>
<proteinExistence type="inferred from homology"/>
<keyword evidence="3" id="KW-0812">Transmembrane</keyword>
<organism evidence="5 6">
    <name type="scientific">Rhodovibrio salinarum</name>
    <dbReference type="NCBI Taxonomy" id="1087"/>
    <lineage>
        <taxon>Bacteria</taxon>
        <taxon>Pseudomonadati</taxon>
        <taxon>Pseudomonadota</taxon>
        <taxon>Alphaproteobacteria</taxon>
        <taxon>Rhodospirillales</taxon>
        <taxon>Rhodovibrionaceae</taxon>
        <taxon>Rhodovibrio</taxon>
    </lineage>
</organism>
<dbReference type="GO" id="GO:0016780">
    <property type="term" value="F:phosphotransferase activity, for other substituted phosphate groups"/>
    <property type="evidence" value="ECO:0007669"/>
    <property type="project" value="TreeGrafter"/>
</dbReference>
<name>A0A934UZG6_9PROT</name>
<keyword evidence="3" id="KW-0472">Membrane</keyword>